<dbReference type="Gene3D" id="2.40.30.170">
    <property type="match status" value="1"/>
</dbReference>
<accession>M5RBU2</accession>
<dbReference type="OrthoDB" id="272547at2"/>
<evidence type="ECO:0000313" key="5">
    <source>
        <dbReference type="EMBL" id="EMI16541.1"/>
    </source>
</evidence>
<evidence type="ECO:0000256" key="2">
    <source>
        <dbReference type="ARBA" id="ARBA00023054"/>
    </source>
</evidence>
<dbReference type="Proteomes" id="UP000011991">
    <property type="component" value="Unassembled WGS sequence"/>
</dbReference>
<comment type="caution">
    <text evidence="5">The sequence shown here is derived from an EMBL/GenBank/DDBJ whole genome shotgun (WGS) entry which is preliminary data.</text>
</comment>
<dbReference type="InterPro" id="IPR059052">
    <property type="entry name" value="HH_YbhG-like"/>
</dbReference>
<organism evidence="5 6">
    <name type="scientific">Rhodopirellula maiorica SM1</name>
    <dbReference type="NCBI Taxonomy" id="1265738"/>
    <lineage>
        <taxon>Bacteria</taxon>
        <taxon>Pseudomonadati</taxon>
        <taxon>Planctomycetota</taxon>
        <taxon>Planctomycetia</taxon>
        <taxon>Pirellulales</taxon>
        <taxon>Pirellulaceae</taxon>
        <taxon>Novipirellula</taxon>
    </lineage>
</organism>
<keyword evidence="6" id="KW-1185">Reference proteome</keyword>
<dbReference type="PATRIC" id="fig|1265738.3.peg.6537"/>
<feature type="coiled-coil region" evidence="3">
    <location>
        <begin position="96"/>
        <end position="147"/>
    </location>
</feature>
<reference evidence="5 6" key="1">
    <citation type="journal article" date="2013" name="Mar. Genomics">
        <title>Expression of sulfatases in Rhodopirellula baltica and the diversity of sulfatases in the genus Rhodopirellula.</title>
        <authorList>
            <person name="Wegner C.E."/>
            <person name="Richter-Heitmann T."/>
            <person name="Klindworth A."/>
            <person name="Klockow C."/>
            <person name="Richter M."/>
            <person name="Achstetter T."/>
            <person name="Glockner F.O."/>
            <person name="Harder J."/>
        </authorList>
    </citation>
    <scope>NUCLEOTIDE SEQUENCE [LARGE SCALE GENOMIC DNA]</scope>
    <source>
        <strain evidence="5 6">SM1</strain>
    </source>
</reference>
<evidence type="ECO:0000313" key="6">
    <source>
        <dbReference type="Proteomes" id="UP000011991"/>
    </source>
</evidence>
<gene>
    <name evidence="5" type="ORF">RMSM_06552</name>
</gene>
<dbReference type="PANTHER" id="PTHR32347">
    <property type="entry name" value="EFFLUX SYSTEM COMPONENT YKNX-RELATED"/>
    <property type="match status" value="1"/>
</dbReference>
<sequence length="347" mass="38348">MKLFISTIVVVLVCVPALLVYENQRQSQLSDNIRMDATEVSRSLDTVVIRAAGRIEGRTEQIDLRARIAEQIDQIHVTQGQWVEAGEVLLSLDSELLLQERNLAAAMLEMEEAKKERLENGYRPSEIETAKQEYHAAVARLEGAQKTYDRGVKLSENNAISWQTLDNMLVDLGSLRATAAAAKSRLETLEMPPRNDDMMAAMASVRAAESRLRIAQINLDRSRITAPSAGRILSVDAEVGEMTAPTSAKPLIIMSDTSQLRAVAEVDEYDALNVVVGQVCAIKSDAAEGILAKGEVVEIEPLMNPKQMFGQWAGERTDTYSRRVWINLDDAVDLPVGLPVEIYIETK</sequence>
<evidence type="ECO:0000256" key="3">
    <source>
        <dbReference type="SAM" id="Coils"/>
    </source>
</evidence>
<feature type="domain" description="YbhG-like alpha-helical hairpin" evidence="4">
    <location>
        <begin position="105"/>
        <end position="220"/>
    </location>
</feature>
<name>M5RBU2_9BACT</name>
<evidence type="ECO:0000256" key="1">
    <source>
        <dbReference type="ARBA" id="ARBA00004196"/>
    </source>
</evidence>
<keyword evidence="2 3" id="KW-0175">Coiled coil</keyword>
<comment type="subcellular location">
    <subcellularLocation>
        <location evidence="1">Cell envelope</location>
    </subcellularLocation>
</comment>
<proteinExistence type="predicted"/>
<dbReference type="Pfam" id="PF25881">
    <property type="entry name" value="HH_YBHG"/>
    <property type="match status" value="1"/>
</dbReference>
<dbReference type="EMBL" id="ANOG01000946">
    <property type="protein sequence ID" value="EMI16541.1"/>
    <property type="molecule type" value="Genomic_DNA"/>
</dbReference>
<dbReference type="PANTHER" id="PTHR32347:SF27">
    <property type="entry name" value="RND EFFLUX PUMP MEMBRANE FUSION PROTEIN BARREL-SANDWICH DOMAIN-CONTAINING PROTEIN"/>
    <property type="match status" value="1"/>
</dbReference>
<evidence type="ECO:0000259" key="4">
    <source>
        <dbReference type="Pfam" id="PF25881"/>
    </source>
</evidence>
<dbReference type="Gene3D" id="1.10.287.470">
    <property type="entry name" value="Helix hairpin bin"/>
    <property type="match status" value="1"/>
</dbReference>
<dbReference type="SUPFAM" id="SSF111369">
    <property type="entry name" value="HlyD-like secretion proteins"/>
    <property type="match status" value="2"/>
</dbReference>
<dbReference type="InterPro" id="IPR050465">
    <property type="entry name" value="UPF0194_transport"/>
</dbReference>
<dbReference type="Gene3D" id="2.40.50.100">
    <property type="match status" value="1"/>
</dbReference>
<dbReference type="GO" id="GO:0030313">
    <property type="term" value="C:cell envelope"/>
    <property type="evidence" value="ECO:0007669"/>
    <property type="project" value="UniProtKB-SubCell"/>
</dbReference>
<dbReference type="RefSeq" id="WP_008706448.1">
    <property type="nucleotide sequence ID" value="NZ_ANOG01000946.1"/>
</dbReference>
<protein>
    <submittedName>
        <fullName evidence="5">Secretion protein HlyD family protein</fullName>
    </submittedName>
</protein>
<dbReference type="AlphaFoldDB" id="M5RBU2"/>